<keyword evidence="1" id="KW-0812">Transmembrane</keyword>
<reference evidence="2" key="2">
    <citation type="submission" date="2021-04" db="EMBL/GenBank/DDBJ databases">
        <authorList>
            <person name="Gilroy R."/>
        </authorList>
    </citation>
    <scope>NUCLEOTIDE SEQUENCE</scope>
    <source>
        <strain evidence="2">ChiSjej1B19-5720</strain>
    </source>
</reference>
<sequence length="268" mass="29960">MPKKNRDFLPFLIGLCVFILILFLLIAGGIGYYVTYHGYSGISAFQYSLADIAALRFHVSLEYKNYYIIAVAVYALCVLAFYTENGRYAHDADGIEAGSSKWNENLKIYNKRFTEPLGKPTNEGMDNTILSRNISLSLNDRKTNRNNNVIVLGPSGSGKSRYVLKPNALQANCSCVINDPSGEIYRSTAKFLRSQGYEIKVFNLINMRYSIFYNPFVYIRDDAGIGILIDTLIQNTTPGDQVSKGDPFWESATCSQVVKSLRTGTIIS</sequence>
<feature type="transmembrane region" description="Helical" evidence="1">
    <location>
        <begin position="12"/>
        <end position="34"/>
    </location>
</feature>
<dbReference type="Proteomes" id="UP000823842">
    <property type="component" value="Unassembled WGS sequence"/>
</dbReference>
<dbReference type="CDD" id="cd01127">
    <property type="entry name" value="TrwB_TraG_TraD_VirD4"/>
    <property type="match status" value="1"/>
</dbReference>
<dbReference type="InterPro" id="IPR027417">
    <property type="entry name" value="P-loop_NTPase"/>
</dbReference>
<dbReference type="Pfam" id="PF02534">
    <property type="entry name" value="T4SS-DNA_transf"/>
    <property type="match status" value="1"/>
</dbReference>
<dbReference type="EMBL" id="DWYZ01000073">
    <property type="protein sequence ID" value="HJB27828.1"/>
    <property type="molecule type" value="Genomic_DNA"/>
</dbReference>
<dbReference type="GO" id="GO:0016020">
    <property type="term" value="C:membrane"/>
    <property type="evidence" value="ECO:0007669"/>
    <property type="project" value="InterPro"/>
</dbReference>
<gene>
    <name evidence="2" type="ORF">IAA06_03430</name>
</gene>
<organism evidence="2 3">
    <name type="scientific">Candidatus Blautia faecavium</name>
    <dbReference type="NCBI Taxonomy" id="2838487"/>
    <lineage>
        <taxon>Bacteria</taxon>
        <taxon>Bacillati</taxon>
        <taxon>Bacillota</taxon>
        <taxon>Clostridia</taxon>
        <taxon>Lachnospirales</taxon>
        <taxon>Lachnospiraceae</taxon>
        <taxon>Blautia</taxon>
    </lineage>
</organism>
<reference evidence="2" key="1">
    <citation type="journal article" date="2021" name="PeerJ">
        <title>Extensive microbial diversity within the chicken gut microbiome revealed by metagenomics and culture.</title>
        <authorList>
            <person name="Gilroy R."/>
            <person name="Ravi A."/>
            <person name="Getino M."/>
            <person name="Pursley I."/>
            <person name="Horton D.L."/>
            <person name="Alikhan N.F."/>
            <person name="Baker D."/>
            <person name="Gharbi K."/>
            <person name="Hall N."/>
            <person name="Watson M."/>
            <person name="Adriaenssens E.M."/>
            <person name="Foster-Nyarko E."/>
            <person name="Jarju S."/>
            <person name="Secka A."/>
            <person name="Antonio M."/>
            <person name="Oren A."/>
            <person name="Chaudhuri R.R."/>
            <person name="La Ragione R."/>
            <person name="Hildebrand F."/>
            <person name="Pallen M.J."/>
        </authorList>
    </citation>
    <scope>NUCLEOTIDE SEQUENCE</scope>
    <source>
        <strain evidence="2">ChiSjej1B19-5720</strain>
    </source>
</reference>
<proteinExistence type="predicted"/>
<dbReference type="InterPro" id="IPR003688">
    <property type="entry name" value="TraG/VirD4"/>
</dbReference>
<evidence type="ECO:0000313" key="2">
    <source>
        <dbReference type="EMBL" id="HJB27828.1"/>
    </source>
</evidence>
<evidence type="ECO:0000313" key="3">
    <source>
        <dbReference type="Proteomes" id="UP000823842"/>
    </source>
</evidence>
<comment type="caution">
    <text evidence="2">The sequence shown here is derived from an EMBL/GenBank/DDBJ whole genome shotgun (WGS) entry which is preliminary data.</text>
</comment>
<keyword evidence="1" id="KW-1133">Transmembrane helix</keyword>
<evidence type="ECO:0000256" key="1">
    <source>
        <dbReference type="SAM" id="Phobius"/>
    </source>
</evidence>
<name>A0A9D2LSD0_9FIRM</name>
<feature type="transmembrane region" description="Helical" evidence="1">
    <location>
        <begin position="65"/>
        <end position="82"/>
    </location>
</feature>
<accession>A0A9D2LSD0</accession>
<dbReference type="SUPFAM" id="SSF52540">
    <property type="entry name" value="P-loop containing nucleoside triphosphate hydrolases"/>
    <property type="match status" value="1"/>
</dbReference>
<protein>
    <submittedName>
        <fullName evidence="2">Type IV secretory system conjugative DNA transfer family protein</fullName>
    </submittedName>
</protein>
<keyword evidence="1" id="KW-0472">Membrane</keyword>
<dbReference type="AlphaFoldDB" id="A0A9D2LSD0"/>